<evidence type="ECO:0000256" key="3">
    <source>
        <dbReference type="PROSITE-ProRule" id="PRU00339"/>
    </source>
</evidence>
<dbReference type="SUPFAM" id="SSF48452">
    <property type="entry name" value="TPR-like"/>
    <property type="match status" value="1"/>
</dbReference>
<dbReference type="SMART" id="SM00028">
    <property type="entry name" value="TPR"/>
    <property type="match status" value="3"/>
</dbReference>
<dbReference type="Pfam" id="PF13432">
    <property type="entry name" value="TPR_16"/>
    <property type="match status" value="1"/>
</dbReference>
<feature type="repeat" description="TPR" evidence="3">
    <location>
        <begin position="121"/>
        <end position="154"/>
    </location>
</feature>
<accession>A0A6N8EFQ2</accession>
<keyword evidence="1" id="KW-0677">Repeat</keyword>
<dbReference type="Pfam" id="PF01075">
    <property type="entry name" value="Glyco_transf_9"/>
    <property type="match status" value="1"/>
</dbReference>
<dbReference type="Gene3D" id="3.40.50.2000">
    <property type="entry name" value="Glycogen Phosphorylase B"/>
    <property type="match status" value="1"/>
</dbReference>
<name>A0A6N8EFQ2_9GAMM</name>
<dbReference type="Pfam" id="PF07719">
    <property type="entry name" value="TPR_2"/>
    <property type="match status" value="1"/>
</dbReference>
<organism evidence="4 5">
    <name type="scientific">Allochromatium palmeri</name>
    <dbReference type="NCBI Taxonomy" id="231048"/>
    <lineage>
        <taxon>Bacteria</taxon>
        <taxon>Pseudomonadati</taxon>
        <taxon>Pseudomonadota</taxon>
        <taxon>Gammaproteobacteria</taxon>
        <taxon>Chromatiales</taxon>
        <taxon>Chromatiaceae</taxon>
        <taxon>Allochromatium</taxon>
    </lineage>
</organism>
<dbReference type="InterPro" id="IPR013105">
    <property type="entry name" value="TPR_2"/>
</dbReference>
<dbReference type="InterPro" id="IPR019734">
    <property type="entry name" value="TPR_rpt"/>
</dbReference>
<dbReference type="InterPro" id="IPR050498">
    <property type="entry name" value="Ycf3"/>
</dbReference>
<dbReference type="GO" id="GO:0016757">
    <property type="term" value="F:glycosyltransferase activity"/>
    <property type="evidence" value="ECO:0007669"/>
    <property type="project" value="InterPro"/>
</dbReference>
<dbReference type="PROSITE" id="PS50005">
    <property type="entry name" value="TPR"/>
    <property type="match status" value="2"/>
</dbReference>
<evidence type="ECO:0000256" key="1">
    <source>
        <dbReference type="ARBA" id="ARBA00022737"/>
    </source>
</evidence>
<dbReference type="Proteomes" id="UP000434044">
    <property type="component" value="Unassembled WGS sequence"/>
</dbReference>
<evidence type="ECO:0000313" key="5">
    <source>
        <dbReference type="Proteomes" id="UP000434044"/>
    </source>
</evidence>
<sequence length="475" mass="53731">MSRRWPVIGGRSSCNPICSLRTSTSARRWRARKTGTRPWRRCAPPSGLRPTASEAHLEIGRVLTQLQRHHDALTAYEQALELAPELVQAYVYQAVTLFEIKHYQLARLSAAAAIELDTNSAVAYYNRGLAYSRLNRCQEGLRDNLRAIELQPDYADAHWNTALNCLLLGDYAAGWRHYEWRWRRTGAGPQHYAERPLWTGSESLAGKTILLHAEQGIGDTIQFSRYVPMVAARGARVLLEVYPAVAPLFTRLPGVAEILIRGEQDSTATFDYQAPLLTLPLAFGTTMESIPTDSPYLHPHPSRLRQWREILGARTHPRIGLSWSGNPSHRHDQERSIPLAQLASLLIPDGEFFSLQRDVRPEDKAVLAEHEELRHFGEQLRDFSHTAALIAHMDLVISVDTAVAHLAGAMGKPTWVLLPFHPDWRWLLERHDSPWYPSLRVFRQPLRDDWATVLQQVAQALGDALASAIRETPHD</sequence>
<dbReference type="SUPFAM" id="SSF53756">
    <property type="entry name" value="UDP-Glycosyltransferase/glycogen phosphorylase"/>
    <property type="match status" value="1"/>
</dbReference>
<reference evidence="4 5" key="1">
    <citation type="submission" date="2019-11" db="EMBL/GenBank/DDBJ databases">
        <title>Whole-genome sequence of the anaerobic purple sulfur bacterium Allochromatium palmeri DSM 15591.</title>
        <authorList>
            <person name="Kyndt J.A."/>
            <person name="Meyer T.E."/>
        </authorList>
    </citation>
    <scope>NUCLEOTIDE SEQUENCE [LARGE SCALE GENOMIC DNA]</scope>
    <source>
        <strain evidence="4 5">DSM 15591</strain>
    </source>
</reference>
<dbReference type="EMBL" id="WNKT01000081">
    <property type="protein sequence ID" value="MTW23142.1"/>
    <property type="molecule type" value="Genomic_DNA"/>
</dbReference>
<dbReference type="Gene3D" id="1.25.40.10">
    <property type="entry name" value="Tetratricopeptide repeat domain"/>
    <property type="match status" value="2"/>
</dbReference>
<dbReference type="AlphaFoldDB" id="A0A6N8EFQ2"/>
<dbReference type="InterPro" id="IPR011990">
    <property type="entry name" value="TPR-like_helical_dom_sf"/>
</dbReference>
<evidence type="ECO:0000313" key="4">
    <source>
        <dbReference type="EMBL" id="MTW23142.1"/>
    </source>
</evidence>
<evidence type="ECO:0000256" key="2">
    <source>
        <dbReference type="ARBA" id="ARBA00022803"/>
    </source>
</evidence>
<dbReference type="InterPro" id="IPR002201">
    <property type="entry name" value="Glyco_trans_9"/>
</dbReference>
<dbReference type="PANTHER" id="PTHR44858:SF1">
    <property type="entry name" value="UDP-N-ACETYLGLUCOSAMINE--PEPTIDE N-ACETYLGLUCOSAMINYLTRANSFERASE SPINDLY-RELATED"/>
    <property type="match status" value="1"/>
</dbReference>
<dbReference type="PANTHER" id="PTHR44858">
    <property type="entry name" value="TETRATRICOPEPTIDE REPEAT PROTEIN 6"/>
    <property type="match status" value="1"/>
</dbReference>
<gene>
    <name evidence="4" type="ORF">GJ668_19065</name>
</gene>
<keyword evidence="5" id="KW-1185">Reference proteome</keyword>
<comment type="caution">
    <text evidence="4">The sequence shown here is derived from an EMBL/GenBank/DDBJ whole genome shotgun (WGS) entry which is preliminary data.</text>
</comment>
<dbReference type="PROSITE" id="PS50293">
    <property type="entry name" value="TPR_REGION"/>
    <property type="match status" value="1"/>
</dbReference>
<keyword evidence="2 3" id="KW-0802">TPR repeat</keyword>
<feature type="repeat" description="TPR" evidence="3">
    <location>
        <begin position="53"/>
        <end position="86"/>
    </location>
</feature>
<proteinExistence type="predicted"/>
<protein>
    <submittedName>
        <fullName evidence="4">Tetratricopeptide repeat protein</fullName>
    </submittedName>
</protein>